<evidence type="ECO:0000256" key="2">
    <source>
        <dbReference type="ARBA" id="ARBA00022691"/>
    </source>
</evidence>
<name>A0A1G2AQY1_9BACT</name>
<evidence type="ECO:0000313" key="7">
    <source>
        <dbReference type="EMBL" id="OGY79318.1"/>
    </source>
</evidence>
<keyword evidence="5" id="KW-0411">Iron-sulfur</keyword>
<dbReference type="InterPro" id="IPR006638">
    <property type="entry name" value="Elp3/MiaA/NifB-like_rSAM"/>
</dbReference>
<dbReference type="SFLD" id="SFLDG01082">
    <property type="entry name" value="B12-binding_domain_containing"/>
    <property type="match status" value="1"/>
</dbReference>
<dbReference type="InterPro" id="IPR058240">
    <property type="entry name" value="rSAM_sf"/>
</dbReference>
<comment type="cofactor">
    <cofactor evidence="1">
        <name>[4Fe-4S] cluster</name>
        <dbReference type="ChEBI" id="CHEBI:49883"/>
    </cofactor>
</comment>
<dbReference type="PANTHER" id="PTHR43409">
    <property type="entry name" value="ANAEROBIC MAGNESIUM-PROTOPORPHYRIN IX MONOMETHYL ESTER CYCLASE-RELATED"/>
    <property type="match status" value="1"/>
</dbReference>
<dbReference type="InterPro" id="IPR007197">
    <property type="entry name" value="rSAM"/>
</dbReference>
<dbReference type="PANTHER" id="PTHR43409:SF4">
    <property type="entry name" value="RADICAL SAM SUPERFAMILY PROTEIN"/>
    <property type="match status" value="1"/>
</dbReference>
<evidence type="ECO:0000256" key="1">
    <source>
        <dbReference type="ARBA" id="ARBA00001966"/>
    </source>
</evidence>
<protein>
    <recommendedName>
        <fullName evidence="6">Elp3/MiaA/NifB-like radical SAM core domain-containing protein</fullName>
    </recommendedName>
</protein>
<dbReference type="STRING" id="1798540.A3B74_00515"/>
<accession>A0A1G2AQY1</accession>
<keyword evidence="3" id="KW-0479">Metal-binding</keyword>
<keyword evidence="4" id="KW-0408">Iron</keyword>
<proteinExistence type="predicted"/>
<evidence type="ECO:0000256" key="5">
    <source>
        <dbReference type="ARBA" id="ARBA00023014"/>
    </source>
</evidence>
<dbReference type="AlphaFoldDB" id="A0A1G2AQY1"/>
<sequence length="633" mass="71772">MKTGGSFMKAFVGIVLVFASFFQIDVMYTGQPLWLLWGNSEYIRYDSEAHVWMNHNPEIETLFRVLDLYDRVQKHTLPERVPEKKEVKITFNPRSWISENPMEDIQVAMTCAVAVPNRRLKLINVEQSINELGAAENMQHRLWPHLGLLFVGTVADEEGWEVVLYDELIQGYVDLERFVQSGDVVGLSLVVTGMDRGIELARQAKRFGASYCIAGNDSAIFRADQLLQLPDHPIDAVFTTNSLGAIRQFLRHVGSVKLCNLEIPGVAVVPTGVNLSNERSVIQAQRAMQQQLRLQGVFDPHDVFVVPKLDLFSTEYWQKVWSNYRTIFSHKHINPAEVRNALALFAQGCTRTGTADVCSYCTIAGVADIRMPMTEYLKRLLETYQSFGINYVFNATDSVFEMRSVAIDLKSLGAFFPEGIMLYGRAWGLAHHPELIHEWLSLTGGRLLINVGMDSGDERILERGVMKASQFGSRLEENRQAIRNVAAAGAHLHYSLVFGSPGETRETCEKSLEFFEWTRSVLRGQLDQCEADIYWLNHGSPASRVFHDYGYAQQLASLADKEISFETWEHCFHRHRDSLAVPWECEEAWYDHFTSITVEEAQKCNAQVSRAMTAHEGAAPGRPDMFRTAFRPS</sequence>
<dbReference type="SMART" id="SM00729">
    <property type="entry name" value="Elp3"/>
    <property type="match status" value="1"/>
</dbReference>
<dbReference type="GO" id="GO:0046872">
    <property type="term" value="F:metal ion binding"/>
    <property type="evidence" value="ECO:0007669"/>
    <property type="project" value="UniProtKB-KW"/>
</dbReference>
<evidence type="ECO:0000256" key="4">
    <source>
        <dbReference type="ARBA" id="ARBA00023004"/>
    </source>
</evidence>
<feature type="domain" description="Elp3/MiaA/NifB-like radical SAM core" evidence="6">
    <location>
        <begin position="339"/>
        <end position="577"/>
    </location>
</feature>
<dbReference type="Proteomes" id="UP000177165">
    <property type="component" value="Unassembled WGS sequence"/>
</dbReference>
<reference evidence="7 8" key="1">
    <citation type="journal article" date="2016" name="Nat. Commun.">
        <title>Thousands of microbial genomes shed light on interconnected biogeochemical processes in an aquifer system.</title>
        <authorList>
            <person name="Anantharaman K."/>
            <person name="Brown C.T."/>
            <person name="Hug L.A."/>
            <person name="Sharon I."/>
            <person name="Castelle C.J."/>
            <person name="Probst A.J."/>
            <person name="Thomas B.C."/>
            <person name="Singh A."/>
            <person name="Wilkins M.J."/>
            <person name="Karaoz U."/>
            <person name="Brodie E.L."/>
            <person name="Williams K.H."/>
            <person name="Hubbard S.S."/>
            <person name="Banfield J.F."/>
        </authorList>
    </citation>
    <scope>NUCLEOTIDE SEQUENCE [LARGE SCALE GENOMIC DNA]</scope>
</reference>
<dbReference type="Gene3D" id="3.30.750.200">
    <property type="match status" value="1"/>
</dbReference>
<gene>
    <name evidence="7" type="ORF">A3B74_00515</name>
</gene>
<evidence type="ECO:0000313" key="8">
    <source>
        <dbReference type="Proteomes" id="UP000177165"/>
    </source>
</evidence>
<dbReference type="InterPro" id="IPR051198">
    <property type="entry name" value="BchE-like"/>
</dbReference>
<evidence type="ECO:0000259" key="6">
    <source>
        <dbReference type="SMART" id="SM00729"/>
    </source>
</evidence>
<dbReference type="GO" id="GO:0003824">
    <property type="term" value="F:catalytic activity"/>
    <property type="evidence" value="ECO:0007669"/>
    <property type="project" value="InterPro"/>
</dbReference>
<dbReference type="EMBL" id="MHKB01000009">
    <property type="protein sequence ID" value="OGY79318.1"/>
    <property type="molecule type" value="Genomic_DNA"/>
</dbReference>
<comment type="caution">
    <text evidence="7">The sequence shown here is derived from an EMBL/GenBank/DDBJ whole genome shotgun (WGS) entry which is preliminary data.</text>
</comment>
<organism evidence="7 8">
    <name type="scientific">Candidatus Kerfeldbacteria bacterium RIFCSPHIGHO2_02_FULL_42_14</name>
    <dbReference type="NCBI Taxonomy" id="1798540"/>
    <lineage>
        <taxon>Bacteria</taxon>
        <taxon>Candidatus Kerfeldiibacteriota</taxon>
    </lineage>
</organism>
<dbReference type="SFLD" id="SFLDS00029">
    <property type="entry name" value="Radical_SAM"/>
    <property type="match status" value="1"/>
</dbReference>
<dbReference type="GO" id="GO:0051536">
    <property type="term" value="F:iron-sulfur cluster binding"/>
    <property type="evidence" value="ECO:0007669"/>
    <property type="project" value="UniProtKB-KW"/>
</dbReference>
<dbReference type="SUPFAM" id="SSF102114">
    <property type="entry name" value="Radical SAM enzymes"/>
    <property type="match status" value="1"/>
</dbReference>
<evidence type="ECO:0000256" key="3">
    <source>
        <dbReference type="ARBA" id="ARBA00022723"/>
    </source>
</evidence>
<keyword evidence="2" id="KW-0949">S-adenosyl-L-methionine</keyword>